<feature type="domain" description="Tetrahydrofolate dehydrogenase/cyclohydrolase NAD(P)-binding" evidence="11">
    <location>
        <begin position="42"/>
        <end position="183"/>
    </location>
</feature>
<keyword evidence="4" id="KW-0658">Purine biosynthesis</keyword>
<dbReference type="GO" id="GO:0004477">
    <property type="term" value="F:methenyltetrahydrofolate cyclohydrolase activity"/>
    <property type="evidence" value="ECO:0007669"/>
    <property type="project" value="UniProtKB-EC"/>
</dbReference>
<dbReference type="GO" id="GO:0000105">
    <property type="term" value="P:L-histidine biosynthetic process"/>
    <property type="evidence" value="ECO:0007669"/>
    <property type="project" value="UniProtKB-KW"/>
</dbReference>
<proteinExistence type="predicted"/>
<comment type="caution">
    <text evidence="12">The sequence shown here is derived from an EMBL/GenBank/DDBJ whole genome shotgun (WGS) entry which is preliminary data.</text>
</comment>
<dbReference type="GO" id="GO:0005829">
    <property type="term" value="C:cytosol"/>
    <property type="evidence" value="ECO:0007669"/>
    <property type="project" value="TreeGrafter"/>
</dbReference>
<evidence type="ECO:0000256" key="7">
    <source>
        <dbReference type="ARBA" id="ARBA00023002"/>
    </source>
</evidence>
<dbReference type="Gene3D" id="3.40.50.720">
    <property type="entry name" value="NAD(P)-binding Rossmann-like Domain"/>
    <property type="match status" value="1"/>
</dbReference>
<dbReference type="GO" id="GO:0004488">
    <property type="term" value="F:methylenetetrahydrofolate dehydrogenase (NADP+) activity"/>
    <property type="evidence" value="ECO:0007669"/>
    <property type="project" value="InterPro"/>
</dbReference>
<dbReference type="Pfam" id="PF02882">
    <property type="entry name" value="THF_DHG_CYH_C"/>
    <property type="match status" value="1"/>
</dbReference>
<dbReference type="InterPro" id="IPR036291">
    <property type="entry name" value="NAD(P)-bd_dom_sf"/>
</dbReference>
<evidence type="ECO:0000313" key="12">
    <source>
        <dbReference type="EMBL" id="GAH07914.1"/>
    </source>
</evidence>
<dbReference type="InterPro" id="IPR020631">
    <property type="entry name" value="THF_DH/CycHdrlase_NAD-bd_dom"/>
</dbReference>
<dbReference type="PANTHER" id="PTHR48099:SF5">
    <property type="entry name" value="C-1-TETRAHYDROFOLATE SYNTHASE, CYTOPLASMIC"/>
    <property type="match status" value="1"/>
</dbReference>
<dbReference type="FunFam" id="3.40.50.720:FF:000094">
    <property type="entry name" value="Bifunctional protein FolD"/>
    <property type="match status" value="1"/>
</dbReference>
<evidence type="ECO:0000256" key="5">
    <source>
        <dbReference type="ARBA" id="ARBA00022801"/>
    </source>
</evidence>
<evidence type="ECO:0000256" key="4">
    <source>
        <dbReference type="ARBA" id="ARBA00022755"/>
    </source>
</evidence>
<dbReference type="CDD" id="cd01080">
    <property type="entry name" value="NAD_bind_m-THF_DH_Cyclohyd"/>
    <property type="match status" value="1"/>
</dbReference>
<evidence type="ECO:0000256" key="9">
    <source>
        <dbReference type="ARBA" id="ARBA00023167"/>
    </source>
</evidence>
<dbReference type="InterPro" id="IPR000672">
    <property type="entry name" value="THF_DH/CycHdrlase"/>
</dbReference>
<evidence type="ECO:0000256" key="2">
    <source>
        <dbReference type="ARBA" id="ARBA00022563"/>
    </source>
</evidence>
<keyword evidence="9" id="KW-0486">Methionine biosynthesis</keyword>
<dbReference type="GO" id="GO:0009086">
    <property type="term" value="P:methionine biosynthetic process"/>
    <property type="evidence" value="ECO:0007669"/>
    <property type="project" value="UniProtKB-KW"/>
</dbReference>
<dbReference type="GO" id="GO:0006164">
    <property type="term" value="P:purine nucleotide biosynthetic process"/>
    <property type="evidence" value="ECO:0007669"/>
    <property type="project" value="UniProtKB-KW"/>
</dbReference>
<keyword evidence="2" id="KW-0554">One-carbon metabolism</keyword>
<evidence type="ECO:0000256" key="6">
    <source>
        <dbReference type="ARBA" id="ARBA00022857"/>
    </source>
</evidence>
<sequence length="187" mass="20511">VPDKLRNSTSRILEYIDTEKDVDGLNPLTKGKLFNYDEELAPCTAKGIIKLLEYNEINLKGKDIVIINRSNLVGKPLIFMLLKRNATVSICHTSTINIDSYIQKADILIVAVGKPGFITAEKIKNGVVIIDVGITRIESKLYGDVDYNGVLYKCGKITPVPGGIGPMTVAMLCANTINAYKNQLNVL</sequence>
<reference evidence="12" key="1">
    <citation type="journal article" date="2014" name="Front. Microbiol.">
        <title>High frequency of phylogenetically diverse reductive dehalogenase-homologous genes in deep subseafloor sedimentary metagenomes.</title>
        <authorList>
            <person name="Kawai M."/>
            <person name="Futagami T."/>
            <person name="Toyoda A."/>
            <person name="Takaki Y."/>
            <person name="Nishi S."/>
            <person name="Hori S."/>
            <person name="Arai W."/>
            <person name="Tsubouchi T."/>
            <person name="Morono Y."/>
            <person name="Uchiyama I."/>
            <person name="Ito T."/>
            <person name="Fujiyama A."/>
            <person name="Inagaki F."/>
            <person name="Takami H."/>
        </authorList>
    </citation>
    <scope>NUCLEOTIDE SEQUENCE</scope>
    <source>
        <strain evidence="12">Expedition CK06-06</strain>
    </source>
</reference>
<keyword evidence="3" id="KW-0028">Amino-acid biosynthesis</keyword>
<keyword evidence="7" id="KW-0560">Oxidoreductase</keyword>
<dbReference type="PRINTS" id="PR00085">
    <property type="entry name" value="THFDHDRGNASE"/>
</dbReference>
<evidence type="ECO:0000259" key="11">
    <source>
        <dbReference type="Pfam" id="PF02882"/>
    </source>
</evidence>
<dbReference type="PROSITE" id="PS00767">
    <property type="entry name" value="THF_DHG_CYH_2"/>
    <property type="match status" value="1"/>
</dbReference>
<dbReference type="AlphaFoldDB" id="X1DSG2"/>
<evidence type="ECO:0000256" key="3">
    <source>
        <dbReference type="ARBA" id="ARBA00022605"/>
    </source>
</evidence>
<keyword evidence="5" id="KW-0378">Hydrolase</keyword>
<evidence type="ECO:0000256" key="8">
    <source>
        <dbReference type="ARBA" id="ARBA00023102"/>
    </source>
</evidence>
<dbReference type="InterPro" id="IPR020867">
    <property type="entry name" value="THF_DH/CycHdrlase_CS"/>
</dbReference>
<organism evidence="12">
    <name type="scientific">marine sediment metagenome</name>
    <dbReference type="NCBI Taxonomy" id="412755"/>
    <lineage>
        <taxon>unclassified sequences</taxon>
        <taxon>metagenomes</taxon>
        <taxon>ecological metagenomes</taxon>
    </lineage>
</organism>
<accession>X1DSG2</accession>
<dbReference type="PANTHER" id="PTHR48099">
    <property type="entry name" value="C-1-TETRAHYDROFOLATE SYNTHASE, CYTOPLASMIC-RELATED"/>
    <property type="match status" value="1"/>
</dbReference>
<dbReference type="SUPFAM" id="SSF51735">
    <property type="entry name" value="NAD(P)-binding Rossmann-fold domains"/>
    <property type="match status" value="1"/>
</dbReference>
<keyword evidence="10" id="KW-0511">Multifunctional enzyme</keyword>
<dbReference type="GO" id="GO:0035999">
    <property type="term" value="P:tetrahydrofolate interconversion"/>
    <property type="evidence" value="ECO:0007669"/>
    <property type="project" value="TreeGrafter"/>
</dbReference>
<feature type="non-terminal residue" evidence="12">
    <location>
        <position position="1"/>
    </location>
</feature>
<evidence type="ECO:0000256" key="1">
    <source>
        <dbReference type="ARBA" id="ARBA00012776"/>
    </source>
</evidence>
<keyword evidence="6" id="KW-0521">NADP</keyword>
<keyword evidence="8" id="KW-0368">Histidine biosynthesis</keyword>
<protein>
    <recommendedName>
        <fullName evidence="1">methenyltetrahydrofolate cyclohydrolase</fullName>
        <ecNumber evidence="1">3.5.4.9</ecNumber>
    </recommendedName>
</protein>
<gene>
    <name evidence="12" type="ORF">S01H4_53732</name>
</gene>
<name>X1DSG2_9ZZZZ</name>
<dbReference type="EMBL" id="BART01030848">
    <property type="protein sequence ID" value="GAH07914.1"/>
    <property type="molecule type" value="Genomic_DNA"/>
</dbReference>
<evidence type="ECO:0000256" key="10">
    <source>
        <dbReference type="ARBA" id="ARBA00023268"/>
    </source>
</evidence>
<dbReference type="EC" id="3.5.4.9" evidence="1"/>